<reference evidence="3 5" key="2">
    <citation type="submission" date="2017-12" db="EMBL/GenBank/DDBJ databases">
        <title>Comparative Functional Genomics of Dry Heat Resistant strains isolated from the Viking Spacecraft.</title>
        <authorList>
            <person name="Seuylemezian A."/>
            <person name="Cooper K."/>
            <person name="Vaishampayan P."/>
        </authorList>
    </citation>
    <scope>NUCLEOTIDE SEQUENCE [LARGE SCALE GENOMIC DNA]</scope>
    <source>
        <strain evidence="3 5">ATCC 29669</strain>
    </source>
</reference>
<dbReference type="RefSeq" id="WP_101577521.1">
    <property type="nucleotide sequence ID" value="NZ_PGVA01000026.1"/>
</dbReference>
<gene>
    <name evidence="2" type="ORF">CU635_11525</name>
    <name evidence="3" type="ORF">CVD25_13860</name>
</gene>
<reference evidence="2 4" key="1">
    <citation type="submission" date="2017-11" db="EMBL/GenBank/DDBJ databases">
        <title>Comparitive Functional Genomics of Dry Heat Resistant strains isolated from the Viking Spacecraft.</title>
        <authorList>
            <person name="Seuylemezian A."/>
            <person name="Cooper K."/>
            <person name="Vaishampayan P."/>
        </authorList>
    </citation>
    <scope>NUCLEOTIDE SEQUENCE [LARGE SCALE GENOMIC DNA]</scope>
    <source>
        <strain evidence="2 4">M4.6</strain>
    </source>
</reference>
<evidence type="ECO:0008006" key="6">
    <source>
        <dbReference type="Google" id="ProtNLM"/>
    </source>
</evidence>
<dbReference type="AlphaFoldDB" id="A0A2N5GLC1"/>
<dbReference type="EMBL" id="PGVA01000026">
    <property type="protein sequence ID" value="PLR82434.1"/>
    <property type="molecule type" value="Genomic_DNA"/>
</dbReference>
<dbReference type="InterPro" id="IPR021737">
    <property type="entry name" value="Phage_phiKZ_Orf197"/>
</dbReference>
<sequence>MIIMFLIFVLAHCLSDFIIQTDSIIKKKQDNSNRVFNEGIFIHIIHHFIIGVMLLVLFGNIKINLVFALIIICFVHYFIDLLKIKYDEKMIEYTKNDESWRKNIFYFLLEKRTILFLLDQTVHILTIYMVLKFFNYVFSINEIASLVIDFYQDAITISLTTKITSVAILLILLTWGSSYLIAEFFKDIKKELNMNPEITASIEDHQQGENLSLIESQINALHRNITVERTWEFSASENEKRSIKIQFQNFNEADNNSVGKYIGIFERILIAIFVFLGAYQGLVLLGGFKTLTRFKQFEDKSFAEYYLIGTLFSMLIGVTIGEIIKKIVMN</sequence>
<accession>A0A2N5GLC1</accession>
<protein>
    <recommendedName>
        <fullName evidence="6">DUF3307 domain-containing protein</fullName>
    </recommendedName>
</protein>
<keyword evidence="1" id="KW-0812">Transmembrane</keyword>
<comment type="caution">
    <text evidence="2">The sequence shown here is derived from an EMBL/GenBank/DDBJ whole genome shotgun (WGS) entry which is preliminary data.</text>
</comment>
<dbReference type="Proteomes" id="UP000234951">
    <property type="component" value="Unassembled WGS sequence"/>
</dbReference>
<dbReference type="Pfam" id="PF11750">
    <property type="entry name" value="DUF3307"/>
    <property type="match status" value="1"/>
</dbReference>
<evidence type="ECO:0000256" key="1">
    <source>
        <dbReference type="SAM" id="Phobius"/>
    </source>
</evidence>
<feature type="transmembrane region" description="Helical" evidence="1">
    <location>
        <begin position="305"/>
        <end position="324"/>
    </location>
</feature>
<keyword evidence="5" id="KW-1185">Reference proteome</keyword>
<feature type="transmembrane region" description="Helical" evidence="1">
    <location>
        <begin position="65"/>
        <end position="84"/>
    </location>
</feature>
<organism evidence="2 4">
    <name type="scientific">Bacillus canaveralius</name>
    <dbReference type="NCBI Taxonomy" id="1403243"/>
    <lineage>
        <taxon>Bacteria</taxon>
        <taxon>Bacillati</taxon>
        <taxon>Bacillota</taxon>
        <taxon>Bacilli</taxon>
        <taxon>Bacillales</taxon>
        <taxon>Bacillaceae</taxon>
        <taxon>Bacillus</taxon>
    </lineage>
</organism>
<feature type="transmembrane region" description="Helical" evidence="1">
    <location>
        <begin position="39"/>
        <end position="58"/>
    </location>
</feature>
<dbReference type="Proteomes" id="UP000235114">
    <property type="component" value="Unassembled WGS sequence"/>
</dbReference>
<evidence type="ECO:0000313" key="3">
    <source>
        <dbReference type="EMBL" id="PLR95605.1"/>
    </source>
</evidence>
<dbReference type="OrthoDB" id="5122730at2"/>
<feature type="transmembrane region" description="Helical" evidence="1">
    <location>
        <begin position="163"/>
        <end position="182"/>
    </location>
</feature>
<dbReference type="EMBL" id="PGVD01000037">
    <property type="protein sequence ID" value="PLR95605.1"/>
    <property type="molecule type" value="Genomic_DNA"/>
</dbReference>
<name>A0A2N5GLC1_9BACI</name>
<feature type="transmembrane region" description="Helical" evidence="1">
    <location>
        <begin position="268"/>
        <end position="285"/>
    </location>
</feature>
<evidence type="ECO:0000313" key="2">
    <source>
        <dbReference type="EMBL" id="PLR82434.1"/>
    </source>
</evidence>
<keyword evidence="1" id="KW-1133">Transmembrane helix</keyword>
<evidence type="ECO:0000313" key="4">
    <source>
        <dbReference type="Proteomes" id="UP000234951"/>
    </source>
</evidence>
<evidence type="ECO:0000313" key="5">
    <source>
        <dbReference type="Proteomes" id="UP000235114"/>
    </source>
</evidence>
<proteinExistence type="predicted"/>
<keyword evidence="1" id="KW-0472">Membrane</keyword>